<organism evidence="3 4">
    <name type="scientific">Arcticibacter pallidicorallinus</name>
    <dbReference type="NCBI Taxonomy" id="1259464"/>
    <lineage>
        <taxon>Bacteria</taxon>
        <taxon>Pseudomonadati</taxon>
        <taxon>Bacteroidota</taxon>
        <taxon>Sphingobacteriia</taxon>
        <taxon>Sphingobacteriales</taxon>
        <taxon>Sphingobacteriaceae</taxon>
        <taxon>Arcticibacter</taxon>
    </lineage>
</organism>
<dbReference type="CDD" id="cd00229">
    <property type="entry name" value="SGNH_hydrolase"/>
    <property type="match status" value="1"/>
</dbReference>
<dbReference type="Pfam" id="PF13472">
    <property type="entry name" value="Lipase_GDSL_2"/>
    <property type="match status" value="1"/>
</dbReference>
<name>A0A2T0U5X5_9SPHI</name>
<dbReference type="OrthoDB" id="9796689at2"/>
<dbReference type="SUPFAM" id="SSF52266">
    <property type="entry name" value="SGNH hydrolase"/>
    <property type="match status" value="1"/>
</dbReference>
<dbReference type="PANTHER" id="PTHR34407">
    <property type="entry name" value="EXPRESSED PROTEIN"/>
    <property type="match status" value="1"/>
</dbReference>
<dbReference type="PANTHER" id="PTHR34407:SF1">
    <property type="entry name" value="SGNH HYDROLASE-TYPE ESTERASE DOMAIN-CONTAINING PROTEIN"/>
    <property type="match status" value="1"/>
</dbReference>
<dbReference type="Gene3D" id="3.40.50.1110">
    <property type="entry name" value="SGNH hydrolase"/>
    <property type="match status" value="1"/>
</dbReference>
<evidence type="ECO:0000313" key="4">
    <source>
        <dbReference type="Proteomes" id="UP000238034"/>
    </source>
</evidence>
<evidence type="ECO:0000313" key="3">
    <source>
        <dbReference type="EMBL" id="PRY53304.1"/>
    </source>
</evidence>
<feature type="chain" id="PRO_5015703003" evidence="1">
    <location>
        <begin position="25"/>
        <end position="403"/>
    </location>
</feature>
<reference evidence="3 4" key="1">
    <citation type="submission" date="2018-03" db="EMBL/GenBank/DDBJ databases">
        <title>Genomic Encyclopedia of Type Strains, Phase III (KMG-III): the genomes of soil and plant-associated and newly described type strains.</title>
        <authorList>
            <person name="Whitman W."/>
        </authorList>
    </citation>
    <scope>NUCLEOTIDE SEQUENCE [LARGE SCALE GENOMIC DNA]</scope>
    <source>
        <strain evidence="3 4">CGMCC 1.9313</strain>
    </source>
</reference>
<keyword evidence="1" id="KW-0732">Signal</keyword>
<gene>
    <name evidence="3" type="ORF">B0I27_104314</name>
</gene>
<keyword evidence="4" id="KW-1185">Reference proteome</keyword>
<evidence type="ECO:0000259" key="2">
    <source>
        <dbReference type="Pfam" id="PF13472"/>
    </source>
</evidence>
<protein>
    <submittedName>
        <fullName evidence="3">Lysophospholipase L1-like esterase</fullName>
    </submittedName>
</protein>
<dbReference type="Proteomes" id="UP000238034">
    <property type="component" value="Unassembled WGS sequence"/>
</dbReference>
<dbReference type="Gene3D" id="2.60.120.260">
    <property type="entry name" value="Galactose-binding domain-like"/>
    <property type="match status" value="1"/>
</dbReference>
<feature type="signal peptide" evidence="1">
    <location>
        <begin position="1"/>
        <end position="24"/>
    </location>
</feature>
<dbReference type="InterPro" id="IPR036514">
    <property type="entry name" value="SGNH_hydro_sf"/>
</dbReference>
<accession>A0A2T0U5X5</accession>
<feature type="domain" description="SGNH hydrolase-type esterase" evidence="2">
    <location>
        <begin position="59"/>
        <end position="227"/>
    </location>
</feature>
<dbReference type="AlphaFoldDB" id="A0A2T0U5X5"/>
<dbReference type="RefSeq" id="WP_106292871.1">
    <property type="nucleotide sequence ID" value="NZ_PVTH01000004.1"/>
</dbReference>
<sequence length="403" mass="45181">MTIIKTVCLSAILVSWAYFSTAQAQTNTSTGFGSFIHYYGDLRNFRYLLKHEKEINVAFLGGSITKNDGWRDQVGEYLKSSYPHISFNLLNAGIPSLGSVPHAFRFKEDVLAKGKVDLLFIESAVNDRGNGTPEIQQRRALEGIVRQALKSNPHTDIILMAFADELKMEDYRSGKVPPEVRIHQEIASKYKLPFINLAEEVTRRIDNKEFSWKEDFKNLHPSPFGQDVYFRSIQNLFERLRSKVFPASGLSAHVLPRAMEKKNYCSGRYVPVSQAQSIKGFQLNPAWKPKDGARTRPGFSNRPVLEGEGAGAELHFNFQGDAVGIAVNSGPDAGVIEYSIDGGAFKEIDLYTPWSKSLHLPWYLVLGDDLKAGTPHQLMIRIKNSKNTASKGQACRIVHFLVN</sequence>
<dbReference type="InterPro" id="IPR013830">
    <property type="entry name" value="SGNH_hydro"/>
</dbReference>
<comment type="caution">
    <text evidence="3">The sequence shown here is derived from an EMBL/GenBank/DDBJ whole genome shotgun (WGS) entry which is preliminary data.</text>
</comment>
<dbReference type="GO" id="GO:0016788">
    <property type="term" value="F:hydrolase activity, acting on ester bonds"/>
    <property type="evidence" value="ECO:0007669"/>
    <property type="project" value="UniProtKB-ARBA"/>
</dbReference>
<proteinExistence type="predicted"/>
<evidence type="ECO:0000256" key="1">
    <source>
        <dbReference type="SAM" id="SignalP"/>
    </source>
</evidence>
<dbReference type="EMBL" id="PVTH01000004">
    <property type="protein sequence ID" value="PRY53304.1"/>
    <property type="molecule type" value="Genomic_DNA"/>
</dbReference>